<dbReference type="Proteomes" id="UP001341840">
    <property type="component" value="Unassembled WGS sequence"/>
</dbReference>
<name>A0ABU6SWH6_9FABA</name>
<protein>
    <submittedName>
        <fullName evidence="1">Uncharacterized protein</fullName>
    </submittedName>
</protein>
<evidence type="ECO:0000313" key="1">
    <source>
        <dbReference type="EMBL" id="MED6140093.1"/>
    </source>
</evidence>
<keyword evidence="2" id="KW-1185">Reference proteome</keyword>
<proteinExistence type="predicted"/>
<reference evidence="1 2" key="1">
    <citation type="journal article" date="2023" name="Plants (Basel)">
        <title>Bridging the Gap: Combining Genomics and Transcriptomics Approaches to Understand Stylosanthes scabra, an Orphan Legume from the Brazilian Caatinga.</title>
        <authorList>
            <person name="Ferreira-Neto J.R.C."/>
            <person name="da Silva M.D."/>
            <person name="Binneck E."/>
            <person name="de Melo N.F."/>
            <person name="da Silva R.H."/>
            <person name="de Melo A.L.T.M."/>
            <person name="Pandolfi V."/>
            <person name="Bustamante F.O."/>
            <person name="Brasileiro-Vidal A.C."/>
            <person name="Benko-Iseppon A.M."/>
        </authorList>
    </citation>
    <scope>NUCLEOTIDE SEQUENCE [LARGE SCALE GENOMIC DNA]</scope>
    <source>
        <tissue evidence="1">Leaves</tissue>
    </source>
</reference>
<organism evidence="1 2">
    <name type="scientific">Stylosanthes scabra</name>
    <dbReference type="NCBI Taxonomy" id="79078"/>
    <lineage>
        <taxon>Eukaryota</taxon>
        <taxon>Viridiplantae</taxon>
        <taxon>Streptophyta</taxon>
        <taxon>Embryophyta</taxon>
        <taxon>Tracheophyta</taxon>
        <taxon>Spermatophyta</taxon>
        <taxon>Magnoliopsida</taxon>
        <taxon>eudicotyledons</taxon>
        <taxon>Gunneridae</taxon>
        <taxon>Pentapetalae</taxon>
        <taxon>rosids</taxon>
        <taxon>fabids</taxon>
        <taxon>Fabales</taxon>
        <taxon>Fabaceae</taxon>
        <taxon>Papilionoideae</taxon>
        <taxon>50 kb inversion clade</taxon>
        <taxon>dalbergioids sensu lato</taxon>
        <taxon>Dalbergieae</taxon>
        <taxon>Pterocarpus clade</taxon>
        <taxon>Stylosanthes</taxon>
    </lineage>
</organism>
<evidence type="ECO:0000313" key="2">
    <source>
        <dbReference type="Proteomes" id="UP001341840"/>
    </source>
</evidence>
<sequence>MIMLDSLPILASQEGRRSTVEKLGIFLQEMLEHDSFYKYNTPFRPQISDFAFVDTLKTGEQSSGS</sequence>
<accession>A0ABU6SWH6</accession>
<gene>
    <name evidence="1" type="ORF">PIB30_089857</name>
</gene>
<dbReference type="EMBL" id="JASCZI010062117">
    <property type="protein sequence ID" value="MED6140093.1"/>
    <property type="molecule type" value="Genomic_DNA"/>
</dbReference>
<comment type="caution">
    <text evidence="1">The sequence shown here is derived from an EMBL/GenBank/DDBJ whole genome shotgun (WGS) entry which is preliminary data.</text>
</comment>